<feature type="compositionally biased region" description="Low complexity" evidence="15">
    <location>
        <begin position="1204"/>
        <end position="1215"/>
    </location>
</feature>
<evidence type="ECO:0000256" key="5">
    <source>
        <dbReference type="ARBA" id="ARBA00022741"/>
    </source>
</evidence>
<dbReference type="AlphaFoldDB" id="A0A9P5SHQ8"/>
<dbReference type="GO" id="GO:0008017">
    <property type="term" value="F:microtubule binding"/>
    <property type="evidence" value="ECO:0007669"/>
    <property type="project" value="InterPro"/>
</dbReference>
<evidence type="ECO:0000256" key="10">
    <source>
        <dbReference type="ARBA" id="ARBA00023212"/>
    </source>
</evidence>
<feature type="region of interest" description="Disordered" evidence="15">
    <location>
        <begin position="1"/>
        <end position="27"/>
    </location>
</feature>
<sequence>MTPKMTTSSSNNQLGQQGGANTNKEHNIQVILRCRTRSEREQKENSPVVVTTQNREIQVPSTLGDRAPSKTYTFDRVFMYADQESIYHDVVTPILDEVLMGYNCTIFAYGQTGTGKTYTMEGDLRDHYGECSPEAGIIPRTLYHLFASLERKETEYSARISFLELYNEEVKDLLANDDDRKVVKIFDVSKKAGPLVQGLEEIAVYSAIQGIEALRRGSARRTVAATKSNDKSSRSHGVFSITIHVKETTDDGEELLKIGKLNLVDLAGSENIARSGAEFNQAREAGRINQSLLTLGRVINCLVERSPHVPYRESKLTRLLEDSLGGKTKTCIIATISPARACLEETISTLNYANRAKSIKNTPEINQKMSKKTLIKEYLLEIDRLKSDLIATREKNGVFMTKESYEAMVDESKSNKDLVTETLKQAEKTAVELQRVEEKFRENLKLLTATEFKLNQSIAELGVKEQELQESKDELTRTKQDLMEESVLRKAHADTEQELKTMLAEIRLDLLKSVTDNKGLHEKLERKATIEQKNREALQEFQNTVLILSGELTNQIQGFGKTHSQIWDTVSRNMDETHQEATRGVEEIQEFLNTQLDRMAKAAEAFKSKKQETDEGAQAFHQEFEAVRNETVAFLQQTSEATRTIVVEGFDCLKKALAEFCSAVEGHHAIMTDGVVGLMDETTKFSENQAQQLLQALDSYQKATYAEVDFLTKENQKLREDLEKQRQLGASSRQTLLTNIGGLLDEFLTEQSNALMGHFARASNEQEASTGRLIAANNNQQAWTRNFNQERQMSLKQLINSRQAFASTGQEIKQSITERSGVLYTQTDGVLAHLQETLNSHQTSIQTRVDTLGSQALGEYQRLQTRTTELADMHAQSSASALSTLENLKGHSTNLKLGADRGYNRAVDEIRSAERSLKTFGDDANINLHSTRVELEDLLPRRFKADNSTGRTPAKRQTKVPQTLPVTRPEKDILKELRELGRVDVVSEERAFDNDFAMTPDDSDDDSMQSAKQEYQAATVSSRTADTHPDANPFVATTVQDPIAEEDDVEDGSGLLSPILSATRSSSHPTTRQDERKRENSVSKTVSGIPSLFGANTRPVHPGKGSHLFQQLKSERGDGKFSGVGSLLSSKRPHSDVEESEANSVTPNSMTSTSDSHASSAVSGIAEISNITSSTATTTTTTASVPAQKIAGSASTFGVPPTLSSTKSSIFSFGSGKTGATNGSEGPRKISRPVAKKPSFR</sequence>
<comment type="subcellular location">
    <subcellularLocation>
        <location evidence="1">Cytoplasm</location>
        <location evidence="1">Cytoskeleton</location>
    </subcellularLocation>
</comment>
<dbReference type="Gene3D" id="3.40.850.10">
    <property type="entry name" value="Kinesin motor domain"/>
    <property type="match status" value="1"/>
</dbReference>
<dbReference type="PANTHER" id="PTHR47970">
    <property type="entry name" value="KINESIN-LIKE PROTEIN KIF11"/>
    <property type="match status" value="1"/>
</dbReference>
<comment type="similarity">
    <text evidence="12">Belongs to the TRAFAC class myosin-kinesin ATPase superfamily. Kinesin family. KIN-5/BimC subfamily.</text>
</comment>
<evidence type="ECO:0000259" key="16">
    <source>
        <dbReference type="PROSITE" id="PS50067"/>
    </source>
</evidence>
<dbReference type="PROSITE" id="PS50067">
    <property type="entry name" value="KINESIN_MOTOR_2"/>
    <property type="match status" value="1"/>
</dbReference>
<dbReference type="SUPFAM" id="SSF52540">
    <property type="entry name" value="P-loop containing nucleoside triphosphate hydrolases"/>
    <property type="match status" value="1"/>
</dbReference>
<feature type="compositionally biased region" description="Low complexity" evidence="15">
    <location>
        <begin position="1172"/>
        <end position="1184"/>
    </location>
</feature>
<dbReference type="CDD" id="cd01364">
    <property type="entry name" value="KISc_BimC_Eg5"/>
    <property type="match status" value="1"/>
</dbReference>
<organism evidence="17 18">
    <name type="scientific">Podila minutissima</name>
    <dbReference type="NCBI Taxonomy" id="64525"/>
    <lineage>
        <taxon>Eukaryota</taxon>
        <taxon>Fungi</taxon>
        <taxon>Fungi incertae sedis</taxon>
        <taxon>Mucoromycota</taxon>
        <taxon>Mortierellomycotina</taxon>
        <taxon>Mortierellomycetes</taxon>
        <taxon>Mortierellales</taxon>
        <taxon>Mortierellaceae</taxon>
        <taxon>Podila</taxon>
    </lineage>
</organism>
<keyword evidence="3" id="KW-0132">Cell division</keyword>
<dbReference type="InterPro" id="IPR019821">
    <property type="entry name" value="Kinesin_motor_CS"/>
</dbReference>
<feature type="compositionally biased region" description="Polar residues" evidence="15">
    <location>
        <begin position="1"/>
        <end position="22"/>
    </location>
</feature>
<evidence type="ECO:0000256" key="3">
    <source>
        <dbReference type="ARBA" id="ARBA00022618"/>
    </source>
</evidence>
<evidence type="ECO:0000256" key="7">
    <source>
        <dbReference type="ARBA" id="ARBA00022840"/>
    </source>
</evidence>
<keyword evidence="8 14" id="KW-0175">Coiled coil</keyword>
<evidence type="ECO:0000313" key="18">
    <source>
        <dbReference type="Proteomes" id="UP000696485"/>
    </source>
</evidence>
<protein>
    <submittedName>
        <fullName evidence="17">Kinesin motor protein cin8</fullName>
    </submittedName>
</protein>
<keyword evidence="7 13" id="KW-0067">ATP-binding</keyword>
<dbReference type="InterPro" id="IPR047241">
    <property type="entry name" value="KIF11-like_kin_motor_dom"/>
</dbReference>
<keyword evidence="18" id="KW-1185">Reference proteome</keyword>
<keyword evidence="10" id="KW-0206">Cytoskeleton</keyword>
<feature type="region of interest" description="Disordered" evidence="15">
    <location>
        <begin position="1047"/>
        <end position="1241"/>
    </location>
</feature>
<dbReference type="SMART" id="SM00129">
    <property type="entry name" value="KISc"/>
    <property type="match status" value="1"/>
</dbReference>
<dbReference type="Pfam" id="PF00225">
    <property type="entry name" value="Kinesin"/>
    <property type="match status" value="1"/>
</dbReference>
<keyword evidence="11" id="KW-0131">Cell cycle</keyword>
<dbReference type="GO" id="GO:0008574">
    <property type="term" value="F:plus-end-directed microtubule motor activity"/>
    <property type="evidence" value="ECO:0007669"/>
    <property type="project" value="TreeGrafter"/>
</dbReference>
<dbReference type="GO" id="GO:0007018">
    <property type="term" value="P:microtubule-based movement"/>
    <property type="evidence" value="ECO:0007669"/>
    <property type="project" value="InterPro"/>
</dbReference>
<dbReference type="GO" id="GO:0005524">
    <property type="term" value="F:ATP binding"/>
    <property type="evidence" value="ECO:0007669"/>
    <property type="project" value="UniProtKB-UniRule"/>
</dbReference>
<evidence type="ECO:0000256" key="15">
    <source>
        <dbReference type="SAM" id="MobiDB-lite"/>
    </source>
</evidence>
<dbReference type="InterPro" id="IPR047149">
    <property type="entry name" value="KIF11-like"/>
</dbReference>
<feature type="coiled-coil region" evidence="14">
    <location>
        <begin position="375"/>
        <end position="485"/>
    </location>
</feature>
<dbReference type="InterPro" id="IPR027417">
    <property type="entry name" value="P-loop_NTPase"/>
</dbReference>
<dbReference type="InterPro" id="IPR001752">
    <property type="entry name" value="Kinesin_motor_dom"/>
</dbReference>
<dbReference type="GO" id="GO:0072686">
    <property type="term" value="C:mitotic spindle"/>
    <property type="evidence" value="ECO:0007669"/>
    <property type="project" value="TreeGrafter"/>
</dbReference>
<feature type="compositionally biased region" description="Polar residues" evidence="15">
    <location>
        <begin position="1060"/>
        <end position="1070"/>
    </location>
</feature>
<dbReference type="EMBL" id="JAAAUY010000443">
    <property type="protein sequence ID" value="KAF9329849.1"/>
    <property type="molecule type" value="Genomic_DNA"/>
</dbReference>
<accession>A0A9P5SHQ8</accession>
<evidence type="ECO:0000313" key="17">
    <source>
        <dbReference type="EMBL" id="KAF9329849.1"/>
    </source>
</evidence>
<dbReference type="GO" id="GO:0005876">
    <property type="term" value="C:spindle microtubule"/>
    <property type="evidence" value="ECO:0007669"/>
    <property type="project" value="TreeGrafter"/>
</dbReference>
<evidence type="ECO:0000256" key="13">
    <source>
        <dbReference type="PROSITE-ProRule" id="PRU00283"/>
    </source>
</evidence>
<feature type="compositionally biased region" description="Polar residues" evidence="15">
    <location>
        <begin position="1008"/>
        <end position="1024"/>
    </location>
</feature>
<feature type="region of interest" description="Disordered" evidence="15">
    <location>
        <begin position="994"/>
        <end position="1034"/>
    </location>
</feature>
<evidence type="ECO:0000256" key="8">
    <source>
        <dbReference type="ARBA" id="ARBA00023054"/>
    </source>
</evidence>
<keyword evidence="4" id="KW-0493">Microtubule</keyword>
<dbReference type="InterPro" id="IPR036961">
    <property type="entry name" value="Kinesin_motor_dom_sf"/>
</dbReference>
<dbReference type="PROSITE" id="PS00411">
    <property type="entry name" value="KINESIN_MOTOR_1"/>
    <property type="match status" value="1"/>
</dbReference>
<evidence type="ECO:0000256" key="4">
    <source>
        <dbReference type="ARBA" id="ARBA00022701"/>
    </source>
</evidence>
<feature type="binding site" evidence="13">
    <location>
        <begin position="110"/>
        <end position="117"/>
    </location>
    <ligand>
        <name>ATP</name>
        <dbReference type="ChEBI" id="CHEBI:30616"/>
    </ligand>
</feature>
<feature type="domain" description="Kinesin motor" evidence="16">
    <location>
        <begin position="27"/>
        <end position="359"/>
    </location>
</feature>
<feature type="compositionally biased region" description="Low complexity" evidence="15">
    <location>
        <begin position="1149"/>
        <end position="1163"/>
    </location>
</feature>
<evidence type="ECO:0000256" key="9">
    <source>
        <dbReference type="ARBA" id="ARBA00023175"/>
    </source>
</evidence>
<dbReference type="GO" id="GO:0051301">
    <property type="term" value="P:cell division"/>
    <property type="evidence" value="ECO:0007669"/>
    <property type="project" value="UniProtKB-KW"/>
</dbReference>
<dbReference type="FunFam" id="3.40.850.10:FF:000051">
    <property type="entry name" value="Kinesin-like protein bimC"/>
    <property type="match status" value="1"/>
</dbReference>
<dbReference type="PRINTS" id="PR00380">
    <property type="entry name" value="KINESINHEAVY"/>
</dbReference>
<evidence type="ECO:0000256" key="2">
    <source>
        <dbReference type="ARBA" id="ARBA00022490"/>
    </source>
</evidence>
<evidence type="ECO:0000256" key="14">
    <source>
        <dbReference type="SAM" id="Coils"/>
    </source>
</evidence>
<reference evidence="17" key="1">
    <citation type="journal article" date="2020" name="Fungal Divers.">
        <title>Resolving the Mortierellaceae phylogeny through synthesis of multi-gene phylogenetics and phylogenomics.</title>
        <authorList>
            <person name="Vandepol N."/>
            <person name="Liber J."/>
            <person name="Desiro A."/>
            <person name="Na H."/>
            <person name="Kennedy M."/>
            <person name="Barry K."/>
            <person name="Grigoriev I.V."/>
            <person name="Miller A.N."/>
            <person name="O'Donnell K."/>
            <person name="Stajich J.E."/>
            <person name="Bonito G."/>
        </authorList>
    </citation>
    <scope>NUCLEOTIDE SEQUENCE</scope>
    <source>
        <strain evidence="17">NVP1</strain>
    </source>
</reference>
<comment type="caution">
    <text evidence="17">The sequence shown here is derived from an EMBL/GenBank/DDBJ whole genome shotgun (WGS) entry which is preliminary data.</text>
</comment>
<keyword evidence="6" id="KW-0498">Mitosis</keyword>
<evidence type="ECO:0000256" key="6">
    <source>
        <dbReference type="ARBA" id="ARBA00022776"/>
    </source>
</evidence>
<evidence type="ECO:0000256" key="1">
    <source>
        <dbReference type="ARBA" id="ARBA00004245"/>
    </source>
</evidence>
<dbReference type="PANTHER" id="PTHR47970:SF12">
    <property type="entry name" value="KINESIN FAMILY MEMBER 11"/>
    <property type="match status" value="1"/>
</dbReference>
<name>A0A9P5SHQ8_9FUNG</name>
<feature type="compositionally biased region" description="Basic residues" evidence="15">
    <location>
        <begin position="1229"/>
        <end position="1241"/>
    </location>
</feature>
<keyword evidence="5 13" id="KW-0547">Nucleotide-binding</keyword>
<dbReference type="GO" id="GO:0005634">
    <property type="term" value="C:nucleus"/>
    <property type="evidence" value="ECO:0007669"/>
    <property type="project" value="TreeGrafter"/>
</dbReference>
<dbReference type="Proteomes" id="UP000696485">
    <property type="component" value="Unassembled WGS sequence"/>
</dbReference>
<feature type="compositionally biased region" description="Basic and acidic residues" evidence="15">
    <location>
        <begin position="1071"/>
        <end position="1081"/>
    </location>
</feature>
<proteinExistence type="inferred from homology"/>
<keyword evidence="2" id="KW-0963">Cytoplasm</keyword>
<keyword evidence="9 13" id="KW-0505">Motor protein</keyword>
<dbReference type="GO" id="GO:0000073">
    <property type="term" value="P:initial mitotic spindle pole body separation"/>
    <property type="evidence" value="ECO:0007669"/>
    <property type="project" value="TreeGrafter"/>
</dbReference>
<evidence type="ECO:0000256" key="12">
    <source>
        <dbReference type="ARBA" id="ARBA00034704"/>
    </source>
</evidence>
<gene>
    <name evidence="17" type="primary">CIN8</name>
    <name evidence="17" type="ORF">BG006_007136</name>
</gene>
<evidence type="ECO:0000256" key="11">
    <source>
        <dbReference type="ARBA" id="ARBA00023306"/>
    </source>
</evidence>